<evidence type="ECO:0000256" key="11">
    <source>
        <dbReference type="ARBA" id="ARBA00023043"/>
    </source>
</evidence>
<dbReference type="InterPro" id="IPR011990">
    <property type="entry name" value="TPR-like_helical_dom_sf"/>
</dbReference>
<evidence type="ECO:0000256" key="14">
    <source>
        <dbReference type="PROSITE-ProRule" id="PRU00023"/>
    </source>
</evidence>
<feature type="repeat" description="ANK" evidence="14">
    <location>
        <begin position="555"/>
        <end position="587"/>
    </location>
</feature>
<dbReference type="SUPFAM" id="SSF48403">
    <property type="entry name" value="Ankyrin repeat"/>
    <property type="match status" value="1"/>
</dbReference>
<dbReference type="Proteomes" id="UP000504606">
    <property type="component" value="Unplaced"/>
</dbReference>
<dbReference type="SMART" id="SM00369">
    <property type="entry name" value="LRR_TYP"/>
    <property type="match status" value="3"/>
</dbReference>
<dbReference type="GO" id="GO:0000724">
    <property type="term" value="P:double-strand break repair via homologous recombination"/>
    <property type="evidence" value="ECO:0007669"/>
    <property type="project" value="TreeGrafter"/>
</dbReference>
<dbReference type="PRINTS" id="PR00019">
    <property type="entry name" value="LEURICHRPT"/>
</dbReference>
<feature type="compositionally biased region" description="Acidic residues" evidence="17">
    <location>
        <begin position="733"/>
        <end position="745"/>
    </location>
</feature>
<dbReference type="GO" id="GO:0006325">
    <property type="term" value="P:chromatin organization"/>
    <property type="evidence" value="ECO:0007669"/>
    <property type="project" value="UniProtKB-KW"/>
</dbReference>
<evidence type="ECO:0000313" key="18">
    <source>
        <dbReference type="Proteomes" id="UP000504606"/>
    </source>
</evidence>
<dbReference type="InterPro" id="IPR002110">
    <property type="entry name" value="Ankyrin_rpt"/>
</dbReference>
<dbReference type="InterPro" id="IPR032675">
    <property type="entry name" value="LRR_dom_sf"/>
</dbReference>
<dbReference type="GeneID" id="113203002"/>
<accession>A0A6J1RWC0</accession>
<keyword evidence="16" id="KW-0175">Coiled coil</keyword>
<evidence type="ECO:0000256" key="6">
    <source>
        <dbReference type="ARBA" id="ARBA00022614"/>
    </source>
</evidence>
<dbReference type="Pfam" id="PF13374">
    <property type="entry name" value="TPR_10"/>
    <property type="match status" value="1"/>
</dbReference>
<dbReference type="PROSITE" id="PS50005">
    <property type="entry name" value="TPR"/>
    <property type="match status" value="1"/>
</dbReference>
<dbReference type="GO" id="GO:0043596">
    <property type="term" value="C:nuclear replication fork"/>
    <property type="evidence" value="ECO:0007669"/>
    <property type="project" value="TreeGrafter"/>
</dbReference>
<evidence type="ECO:0000313" key="19">
    <source>
        <dbReference type="RefSeq" id="XP_026273259.1"/>
    </source>
</evidence>
<comment type="subcellular location">
    <subcellularLocation>
        <location evidence="2">Chromosome</location>
    </subcellularLocation>
    <subcellularLocation>
        <location evidence="1">Nucleus</location>
    </subcellularLocation>
</comment>
<dbReference type="InterPro" id="IPR036770">
    <property type="entry name" value="Ankyrin_rpt-contain_sf"/>
</dbReference>
<keyword evidence="11 14" id="KW-0040">ANK repeat</keyword>
<dbReference type="PANTHER" id="PTHR46358:SF1">
    <property type="entry name" value="TONSOKU-LIKE PROTEIN"/>
    <property type="match status" value="1"/>
</dbReference>
<evidence type="ECO:0000256" key="12">
    <source>
        <dbReference type="ARBA" id="ARBA00023204"/>
    </source>
</evidence>
<evidence type="ECO:0000256" key="3">
    <source>
        <dbReference type="ARBA" id="ARBA00010999"/>
    </source>
</evidence>
<dbReference type="SUPFAM" id="SSF81901">
    <property type="entry name" value="HCP-like"/>
    <property type="match status" value="1"/>
</dbReference>
<evidence type="ECO:0000256" key="17">
    <source>
        <dbReference type="SAM" id="MobiDB-lite"/>
    </source>
</evidence>
<keyword evidence="7" id="KW-0677">Repeat</keyword>
<keyword evidence="10" id="KW-0156">Chromatin regulator</keyword>
<keyword evidence="9 15" id="KW-0802">TPR repeat</keyword>
<evidence type="ECO:0000256" key="1">
    <source>
        <dbReference type="ARBA" id="ARBA00004123"/>
    </source>
</evidence>
<feature type="coiled-coil region" evidence="16">
    <location>
        <begin position="437"/>
        <end position="464"/>
    </location>
</feature>
<dbReference type="Pfam" id="PF12796">
    <property type="entry name" value="Ank_2"/>
    <property type="match status" value="1"/>
</dbReference>
<dbReference type="Gene3D" id="1.25.40.20">
    <property type="entry name" value="Ankyrin repeat-containing domain"/>
    <property type="match status" value="1"/>
</dbReference>
<dbReference type="PROSITE" id="PS50088">
    <property type="entry name" value="ANK_REPEAT"/>
    <property type="match status" value="3"/>
</dbReference>
<evidence type="ECO:0000256" key="13">
    <source>
        <dbReference type="ARBA" id="ARBA00023242"/>
    </source>
</evidence>
<dbReference type="InterPro" id="IPR019734">
    <property type="entry name" value="TPR_rpt"/>
</dbReference>
<dbReference type="InterPro" id="IPR003591">
    <property type="entry name" value="Leu-rich_rpt_typical-subtyp"/>
</dbReference>
<dbReference type="Gene3D" id="1.25.40.10">
    <property type="entry name" value="Tetratricopeptide repeat domain"/>
    <property type="match status" value="2"/>
</dbReference>
<dbReference type="PROSITE" id="PS50297">
    <property type="entry name" value="ANK_REP_REGION"/>
    <property type="match status" value="3"/>
</dbReference>
<dbReference type="InterPro" id="IPR001611">
    <property type="entry name" value="Leu-rich_rpt"/>
</dbReference>
<dbReference type="RefSeq" id="XP_026273259.1">
    <property type="nucleotide sequence ID" value="XM_026417474.2"/>
</dbReference>
<dbReference type="Pfam" id="PF00023">
    <property type="entry name" value="Ank"/>
    <property type="match status" value="1"/>
</dbReference>
<evidence type="ECO:0000256" key="4">
    <source>
        <dbReference type="ARBA" id="ARBA00017829"/>
    </source>
</evidence>
<organism evidence="18 19">
    <name type="scientific">Frankliniella occidentalis</name>
    <name type="common">Western flower thrips</name>
    <name type="synonym">Euthrips occidentalis</name>
    <dbReference type="NCBI Taxonomy" id="133901"/>
    <lineage>
        <taxon>Eukaryota</taxon>
        <taxon>Metazoa</taxon>
        <taxon>Ecdysozoa</taxon>
        <taxon>Arthropoda</taxon>
        <taxon>Hexapoda</taxon>
        <taxon>Insecta</taxon>
        <taxon>Pterygota</taxon>
        <taxon>Neoptera</taxon>
        <taxon>Paraneoptera</taxon>
        <taxon>Thysanoptera</taxon>
        <taxon>Terebrantia</taxon>
        <taxon>Thripoidea</taxon>
        <taxon>Thripidae</taxon>
        <taxon>Frankliniella</taxon>
    </lineage>
</organism>
<comment type="similarity">
    <text evidence="3">Belongs to the Tonsoku family.</text>
</comment>
<name>A0A6J1RWC0_FRAOC</name>
<evidence type="ECO:0000256" key="5">
    <source>
        <dbReference type="ARBA" id="ARBA00022454"/>
    </source>
</evidence>
<dbReference type="PRINTS" id="PR01415">
    <property type="entry name" value="ANKYRIN"/>
</dbReference>
<dbReference type="SUPFAM" id="SSF48452">
    <property type="entry name" value="TPR-like"/>
    <property type="match status" value="1"/>
</dbReference>
<keyword evidence="18" id="KW-1185">Reference proteome</keyword>
<feature type="region of interest" description="Disordered" evidence="17">
    <location>
        <begin position="792"/>
        <end position="817"/>
    </location>
</feature>
<evidence type="ECO:0000256" key="9">
    <source>
        <dbReference type="ARBA" id="ARBA00022803"/>
    </source>
</evidence>
<reference evidence="19" key="1">
    <citation type="submission" date="2025-08" db="UniProtKB">
        <authorList>
            <consortium name="RefSeq"/>
        </authorList>
    </citation>
    <scope>IDENTIFICATION</scope>
    <source>
        <tissue evidence="19">Whole organism</tissue>
    </source>
</reference>
<evidence type="ECO:0000256" key="10">
    <source>
        <dbReference type="ARBA" id="ARBA00022853"/>
    </source>
</evidence>
<dbReference type="PANTHER" id="PTHR46358">
    <property type="entry name" value="TONSOKU-LIKE PROTEIN"/>
    <property type="match status" value="1"/>
</dbReference>
<evidence type="ECO:0000256" key="15">
    <source>
        <dbReference type="PROSITE-ProRule" id="PRU00339"/>
    </source>
</evidence>
<proteinExistence type="inferred from homology"/>
<keyword evidence="13" id="KW-0539">Nucleus</keyword>
<evidence type="ECO:0000256" key="7">
    <source>
        <dbReference type="ARBA" id="ARBA00022737"/>
    </source>
</evidence>
<dbReference type="SUPFAM" id="SSF52047">
    <property type="entry name" value="RNI-like"/>
    <property type="match status" value="1"/>
</dbReference>
<dbReference type="GO" id="GO:0031297">
    <property type="term" value="P:replication fork processing"/>
    <property type="evidence" value="ECO:0007669"/>
    <property type="project" value="TreeGrafter"/>
</dbReference>
<feature type="repeat" description="ANK" evidence="14">
    <location>
        <begin position="522"/>
        <end position="554"/>
    </location>
</feature>
<evidence type="ECO:0000256" key="2">
    <source>
        <dbReference type="ARBA" id="ARBA00004286"/>
    </source>
</evidence>
<dbReference type="InterPro" id="IPR052311">
    <property type="entry name" value="MMS22L-TONSL_complex_comp"/>
</dbReference>
<evidence type="ECO:0000256" key="8">
    <source>
        <dbReference type="ARBA" id="ARBA00022763"/>
    </source>
</evidence>
<dbReference type="Pfam" id="PF13516">
    <property type="entry name" value="LRR_6"/>
    <property type="match status" value="3"/>
</dbReference>
<dbReference type="PROSITE" id="PS51450">
    <property type="entry name" value="LRR"/>
    <property type="match status" value="1"/>
</dbReference>
<keyword evidence="12" id="KW-0234">DNA repair</keyword>
<feature type="repeat" description="TPR" evidence="15">
    <location>
        <begin position="161"/>
        <end position="194"/>
    </location>
</feature>
<feature type="region of interest" description="Disordered" evidence="17">
    <location>
        <begin position="726"/>
        <end position="747"/>
    </location>
</feature>
<dbReference type="PROSITE" id="PS50293">
    <property type="entry name" value="TPR_REGION"/>
    <property type="match status" value="1"/>
</dbReference>
<protein>
    <recommendedName>
        <fullName evidence="4">Tonsoku-like protein</fullName>
    </recommendedName>
</protein>
<feature type="region of interest" description="Disordered" evidence="17">
    <location>
        <begin position="835"/>
        <end position="857"/>
    </location>
</feature>
<dbReference type="SMART" id="SM00248">
    <property type="entry name" value="ANK"/>
    <property type="match status" value="3"/>
</dbReference>
<dbReference type="KEGG" id="foc:113203002"/>
<keyword evidence="5" id="KW-0158">Chromosome</keyword>
<dbReference type="SMART" id="SM00368">
    <property type="entry name" value="LRR_RI"/>
    <property type="match status" value="5"/>
</dbReference>
<dbReference type="SMART" id="SM00028">
    <property type="entry name" value="TPR"/>
    <property type="match status" value="6"/>
</dbReference>
<keyword evidence="6" id="KW-0433">Leucine-rich repeat</keyword>
<gene>
    <name evidence="19" type="primary">LOC113203002</name>
</gene>
<keyword evidence="8" id="KW-0227">DNA damage</keyword>
<feature type="repeat" description="ANK" evidence="14">
    <location>
        <begin position="591"/>
        <end position="623"/>
    </location>
</feature>
<dbReference type="Gene3D" id="3.80.10.10">
    <property type="entry name" value="Ribonuclease Inhibitor"/>
    <property type="match status" value="1"/>
</dbReference>
<dbReference type="OrthoDB" id="273147at2759"/>
<sequence length="1380" mass="155729">MSDLKNLLRRLQRTLNEKDKLEALEDIAEYYYTRRNYHDALKYYEEELDQALKLNLPEKIAKTHRMIGESKLELSDYEEALKHTKKYYDYTKASKTLLEEQRALTTLGRTYLVQADNMSDRSSPPAVKAYENARLTLWKSLELCEKLQNEVDTSELNEMRARSMLNLGLTYEGLQDYEEAVRQFDRAMKLCRKHKIDGILKSCCCSCASVFVYLKKIDEAIKLYKEALTAIKSLPDKERVKETVDILFLQSECHILKEEVHLARKILHKAYKMSEKPCREDLQQRLKLVAAMDIHFKTLQDQLKPQDKYKIHEELGDAFSNFKMFSVALKHYEEMLKFGKMAECDLKACLVSLAQTCKDLKDYRKALSYFEEELQYCKTPEDICESLLNIQEIQEILKMSISDQLEILQRALNIVEKLDDQKLKRKVYIELEKAQRAALLTDEAQETNAKLKELEDHLSGSESDDEEEIEHTPNIGEYIDCDALSDCSEDNEERLINTCNVTTSQVARRNPKRTNPGKPNEKGETKLHLACIAGKINTVRTLLGQGCDIHATDHAGWTPLHEACNHGFIDIVELLLEHGANINHKGGPATGGITPLYDAAQAGNFDIMDLLLDHRASVSELTNKGDNALDALVEFYERGNATMSAEDKQHYLAVKDRLQACLQRDGILSKEKKKVSSVEKRGREYRNALTVKSNPNPAGKLRRAINDDDLEEVSYRKRSMREISPVSNICLSSDDEDNDFPDSNEGEQGVSEYISAMKKCGRKAETPVPEPIKKKFHQPLVSESEVVHDWLEDDIGEQPSKKRRKSDQTFSSSYKPLSLKKKSTSRLSLNSCSSSRLSISSNEAREETRLSTGSRNSDVYIESTSRTVDDDDDMQIDGFHHEINDDSWLNSTALDAATPQISNARQSSILSFGVTRYPVSPAHSVSQASAPQITSAPNRVNVKVEDHLLAIFVQNPLLTFGWLASEAASRYKKLDGCEPVLSIYSSDGALYSEADPVQMVLGCDVLGKVESWKDSSITERYEEACTVLSSDMEDKIVSCLEACQATRSLEIVDNLYPSNILKPAFRAISMERNLMKIALSNNILDDKGVKDLCAHLAKLCNLRELDLSGNNLSALGVVELTNAASKGFLKALTSLNISHNNLGDATLPHLVQLTASTPQLEHLFLADCMFTKSAWDKCDTFLTLNNLESLDLSYNQLHARGLAGFLGFADYKKERRLNPERLKKLYLLGLQGERICQEILLFLEQGNSIALRELHLSYTKMQDEELVLLMSVLRNAPELHTLRLPASKNIKASTVCELLLQHNCLKTLEIHNCKSLWKSSNSTDIVSAISHAAMNSLETLTLRDVPETGREVWSSIKGSSSIVKRSAFGLYKLSCNASIF</sequence>
<evidence type="ECO:0000256" key="16">
    <source>
        <dbReference type="SAM" id="Coils"/>
    </source>
</evidence>